<organism evidence="13 14">
    <name type="scientific">Peptostreptococcus russellii</name>
    <dbReference type="NCBI Taxonomy" id="215200"/>
    <lineage>
        <taxon>Bacteria</taxon>
        <taxon>Bacillati</taxon>
        <taxon>Bacillota</taxon>
        <taxon>Clostridia</taxon>
        <taxon>Peptostreptococcales</taxon>
        <taxon>Peptostreptococcaceae</taxon>
        <taxon>Peptostreptococcus</taxon>
    </lineage>
</organism>
<dbReference type="EMBL" id="FODF01000006">
    <property type="protein sequence ID" value="SEN59736.1"/>
    <property type="molecule type" value="Genomic_DNA"/>
</dbReference>
<evidence type="ECO:0000256" key="2">
    <source>
        <dbReference type="ARBA" id="ARBA00009638"/>
    </source>
</evidence>
<evidence type="ECO:0000256" key="8">
    <source>
        <dbReference type="ARBA" id="ARBA00023210"/>
    </source>
</evidence>
<dbReference type="Gene3D" id="3.40.50.300">
    <property type="entry name" value="P-loop containing nucleotide triphosphate hydrolases"/>
    <property type="match status" value="1"/>
</dbReference>
<dbReference type="PANTHER" id="PTHR11649:SF13">
    <property type="entry name" value="ENGB-TYPE G DOMAIN-CONTAINING PROTEIN"/>
    <property type="match status" value="1"/>
</dbReference>
<evidence type="ECO:0000313" key="14">
    <source>
        <dbReference type="Proteomes" id="UP000199512"/>
    </source>
</evidence>
<keyword evidence="7 10" id="KW-0342">GTP-binding</keyword>
<feature type="region of interest" description="Disordered" evidence="11">
    <location>
        <begin position="1"/>
        <end position="39"/>
    </location>
</feature>
<dbReference type="PROSITE" id="PS51706">
    <property type="entry name" value="G_ENGB"/>
    <property type="match status" value="1"/>
</dbReference>
<evidence type="ECO:0000256" key="10">
    <source>
        <dbReference type="HAMAP-Rule" id="MF_00321"/>
    </source>
</evidence>
<feature type="compositionally biased region" description="Basic residues" evidence="11">
    <location>
        <begin position="1"/>
        <end position="19"/>
    </location>
</feature>
<dbReference type="GO" id="GO:0000917">
    <property type="term" value="P:division septum assembly"/>
    <property type="evidence" value="ECO:0007669"/>
    <property type="project" value="UniProtKB-KW"/>
</dbReference>
<dbReference type="Proteomes" id="UP000199512">
    <property type="component" value="Unassembled WGS sequence"/>
</dbReference>
<keyword evidence="5 10" id="KW-0547">Nucleotide-binding</keyword>
<keyword evidence="4" id="KW-0479">Metal-binding</keyword>
<dbReference type="SUPFAM" id="SSF52540">
    <property type="entry name" value="P-loop containing nucleoside triphosphate hydrolases"/>
    <property type="match status" value="1"/>
</dbReference>
<gene>
    <name evidence="10" type="primary">engB</name>
    <name evidence="13" type="ORF">SAMN05216454_10685</name>
</gene>
<evidence type="ECO:0000313" key="13">
    <source>
        <dbReference type="EMBL" id="SEN59736.1"/>
    </source>
</evidence>
<dbReference type="CDD" id="cd01876">
    <property type="entry name" value="YihA_EngB"/>
    <property type="match status" value="1"/>
</dbReference>
<keyword evidence="14" id="KW-1185">Reference proteome</keyword>
<evidence type="ECO:0000256" key="9">
    <source>
        <dbReference type="ARBA" id="ARBA00023306"/>
    </source>
</evidence>
<dbReference type="InterPro" id="IPR019987">
    <property type="entry name" value="GTP-bd_ribosome_bio_YsxC"/>
</dbReference>
<comment type="function">
    <text evidence="10">Necessary for normal cell division and for the maintenance of normal septation.</text>
</comment>
<evidence type="ECO:0000256" key="6">
    <source>
        <dbReference type="ARBA" id="ARBA00022842"/>
    </source>
</evidence>
<keyword evidence="6" id="KW-0460">Magnesium</keyword>
<dbReference type="STRING" id="215200.SAMN05216454_10685"/>
<name>A0A1H8HUZ8_9FIRM</name>
<dbReference type="InterPro" id="IPR030393">
    <property type="entry name" value="G_ENGB_dom"/>
</dbReference>
<reference evidence="13 14" key="1">
    <citation type="submission" date="2016-10" db="EMBL/GenBank/DDBJ databases">
        <authorList>
            <person name="de Groot N.N."/>
        </authorList>
    </citation>
    <scope>NUCLEOTIDE SEQUENCE [LARGE SCALE GENOMIC DNA]</scope>
    <source>
        <strain evidence="13 14">Calf135</strain>
    </source>
</reference>
<feature type="domain" description="EngB-type G" evidence="12">
    <location>
        <begin position="63"/>
        <end position="236"/>
    </location>
</feature>
<dbReference type="InterPro" id="IPR006073">
    <property type="entry name" value="GTP-bd"/>
</dbReference>
<dbReference type="GO" id="GO:0046872">
    <property type="term" value="F:metal ion binding"/>
    <property type="evidence" value="ECO:0007669"/>
    <property type="project" value="UniProtKB-KW"/>
</dbReference>
<dbReference type="Pfam" id="PF01926">
    <property type="entry name" value="MMR_HSR1"/>
    <property type="match status" value="1"/>
</dbReference>
<evidence type="ECO:0000256" key="1">
    <source>
        <dbReference type="ARBA" id="ARBA00001946"/>
    </source>
</evidence>
<keyword evidence="3 10" id="KW-0132">Cell division</keyword>
<dbReference type="AlphaFoldDB" id="A0A1H8HUZ8"/>
<evidence type="ECO:0000256" key="11">
    <source>
        <dbReference type="SAM" id="MobiDB-lite"/>
    </source>
</evidence>
<evidence type="ECO:0000256" key="4">
    <source>
        <dbReference type="ARBA" id="ARBA00022723"/>
    </source>
</evidence>
<keyword evidence="9 10" id="KW-0131">Cell cycle</keyword>
<dbReference type="GO" id="GO:0005525">
    <property type="term" value="F:GTP binding"/>
    <property type="evidence" value="ECO:0007669"/>
    <property type="project" value="UniProtKB-UniRule"/>
</dbReference>
<dbReference type="PANTHER" id="PTHR11649">
    <property type="entry name" value="MSS1/TRME-RELATED GTP-BINDING PROTEIN"/>
    <property type="match status" value="1"/>
</dbReference>
<protein>
    <recommendedName>
        <fullName evidence="10">Probable GTP-binding protein EngB</fullName>
    </recommendedName>
</protein>
<sequence>MGNNKNKKTARQAKAKKFKKDGQRPYPYTRKNKAKEERDAKVKVKSAEITMSAVNRSQYPVDGIPEIALAGRSNVGKSSLINGLLNRKSFARTSQTPGKTRTINFYLINNEFFFVDLPGYGYAKVSKSEKDKWGEVMERYLSDRKELCSILLLVDVRHEPTDDDKMMYDWIKFFGYNCIVVATKADKISRGNYQKHISIIRNKLEMNPDDKVVITSASDKIGIANLWDEIVEEYESHGYKITTEENNSNIEN</sequence>
<evidence type="ECO:0000256" key="5">
    <source>
        <dbReference type="ARBA" id="ARBA00022741"/>
    </source>
</evidence>
<dbReference type="InterPro" id="IPR027417">
    <property type="entry name" value="P-loop_NTPase"/>
</dbReference>
<dbReference type="FunFam" id="3.40.50.300:FF:000098">
    <property type="entry name" value="Probable GTP-binding protein EngB"/>
    <property type="match status" value="1"/>
</dbReference>
<dbReference type="HAMAP" id="MF_00321">
    <property type="entry name" value="GTPase_EngB"/>
    <property type="match status" value="1"/>
</dbReference>
<dbReference type="NCBIfam" id="TIGR03598">
    <property type="entry name" value="GTPase_YsxC"/>
    <property type="match status" value="1"/>
</dbReference>
<evidence type="ECO:0000256" key="7">
    <source>
        <dbReference type="ARBA" id="ARBA00023134"/>
    </source>
</evidence>
<evidence type="ECO:0000256" key="3">
    <source>
        <dbReference type="ARBA" id="ARBA00022618"/>
    </source>
</evidence>
<evidence type="ECO:0000259" key="12">
    <source>
        <dbReference type="PROSITE" id="PS51706"/>
    </source>
</evidence>
<accession>A0A1H8HUZ8</accession>
<keyword evidence="8 10" id="KW-0717">Septation</keyword>
<proteinExistence type="inferred from homology"/>
<comment type="similarity">
    <text evidence="2 10">Belongs to the TRAFAC class TrmE-Era-EngA-EngB-Septin-like GTPase superfamily. EngB GTPase family.</text>
</comment>
<comment type="cofactor">
    <cofactor evidence="1">
        <name>Mg(2+)</name>
        <dbReference type="ChEBI" id="CHEBI:18420"/>
    </cofactor>
</comment>
<dbReference type="GO" id="GO:0005829">
    <property type="term" value="C:cytosol"/>
    <property type="evidence" value="ECO:0007669"/>
    <property type="project" value="TreeGrafter"/>
</dbReference>